<feature type="region of interest" description="Disordered" evidence="1">
    <location>
        <begin position="1"/>
        <end position="66"/>
    </location>
</feature>
<dbReference type="AlphaFoldDB" id="A0AAW0NRY3"/>
<proteinExistence type="predicted"/>
<organism evidence="2 3">
    <name type="scientific">Mugilogobius chulae</name>
    <name type="common">yellowstripe goby</name>
    <dbReference type="NCBI Taxonomy" id="88201"/>
    <lineage>
        <taxon>Eukaryota</taxon>
        <taxon>Metazoa</taxon>
        <taxon>Chordata</taxon>
        <taxon>Craniata</taxon>
        <taxon>Vertebrata</taxon>
        <taxon>Euteleostomi</taxon>
        <taxon>Actinopterygii</taxon>
        <taxon>Neopterygii</taxon>
        <taxon>Teleostei</taxon>
        <taxon>Neoteleostei</taxon>
        <taxon>Acanthomorphata</taxon>
        <taxon>Gobiaria</taxon>
        <taxon>Gobiiformes</taxon>
        <taxon>Gobioidei</taxon>
        <taxon>Gobiidae</taxon>
        <taxon>Gobionellinae</taxon>
        <taxon>Mugilogobius</taxon>
    </lineage>
</organism>
<comment type="caution">
    <text evidence="2">The sequence shown here is derived from an EMBL/GenBank/DDBJ whole genome shotgun (WGS) entry which is preliminary data.</text>
</comment>
<evidence type="ECO:0000256" key="1">
    <source>
        <dbReference type="SAM" id="MobiDB-lite"/>
    </source>
</evidence>
<gene>
    <name evidence="2" type="ORF">WMY93_018988</name>
</gene>
<dbReference type="Proteomes" id="UP001460270">
    <property type="component" value="Unassembled WGS sequence"/>
</dbReference>
<name>A0AAW0NRY3_9GOBI</name>
<evidence type="ECO:0000313" key="3">
    <source>
        <dbReference type="Proteomes" id="UP001460270"/>
    </source>
</evidence>
<feature type="compositionally biased region" description="Pro residues" evidence="1">
    <location>
        <begin position="17"/>
        <end position="64"/>
    </location>
</feature>
<dbReference type="EMBL" id="JBBPFD010000013">
    <property type="protein sequence ID" value="KAK7902219.1"/>
    <property type="molecule type" value="Genomic_DNA"/>
</dbReference>
<evidence type="ECO:0000313" key="2">
    <source>
        <dbReference type="EMBL" id="KAK7902219.1"/>
    </source>
</evidence>
<protein>
    <submittedName>
        <fullName evidence="2">Uncharacterized protein</fullName>
    </submittedName>
</protein>
<reference evidence="3" key="1">
    <citation type="submission" date="2024-04" db="EMBL/GenBank/DDBJ databases">
        <title>Salinicola lusitanus LLJ914,a marine bacterium isolated from the Okinawa Trough.</title>
        <authorList>
            <person name="Li J."/>
        </authorList>
    </citation>
    <scope>NUCLEOTIDE SEQUENCE [LARGE SCALE GENOMIC DNA]</scope>
</reference>
<sequence>MTQDAEGEAAAAAPPDTEVPPAAPPDTEVPPAPPPNTEVPPAPPNTEVPPAPPNTEVPPAPPPDLEAKLYQSITSGAEKMYRSKEDILNFTDEDDDHDSCVRGYSSKRALMSCGHSVTPQSLTDWCQHQLQQVRNL</sequence>
<keyword evidence="3" id="KW-1185">Reference proteome</keyword>
<accession>A0AAW0NRY3</accession>